<keyword evidence="1" id="KW-1133">Transmembrane helix</keyword>
<dbReference type="Proteomes" id="UP000051952">
    <property type="component" value="Unassembled WGS sequence"/>
</dbReference>
<evidence type="ECO:0000256" key="1">
    <source>
        <dbReference type="SAM" id="Phobius"/>
    </source>
</evidence>
<dbReference type="EMBL" id="CYKH01001607">
    <property type="protein sequence ID" value="CUG87996.1"/>
    <property type="molecule type" value="Genomic_DNA"/>
</dbReference>
<feature type="transmembrane region" description="Helical" evidence="1">
    <location>
        <begin position="264"/>
        <end position="280"/>
    </location>
</feature>
<protein>
    <submittedName>
        <fullName evidence="2">Membrane-associated protein, putative</fullName>
    </submittedName>
</protein>
<feature type="transmembrane region" description="Helical" evidence="1">
    <location>
        <begin position="36"/>
        <end position="55"/>
    </location>
</feature>
<keyword evidence="1" id="KW-0812">Transmembrane</keyword>
<evidence type="ECO:0000313" key="2">
    <source>
        <dbReference type="EMBL" id="CUG87996.1"/>
    </source>
</evidence>
<name>A0A0S4JCN9_BODSA</name>
<evidence type="ECO:0000313" key="3">
    <source>
        <dbReference type="Proteomes" id="UP000051952"/>
    </source>
</evidence>
<feature type="transmembrane region" description="Helical" evidence="1">
    <location>
        <begin position="198"/>
        <end position="222"/>
    </location>
</feature>
<accession>A0A0S4JCN9</accession>
<dbReference type="AlphaFoldDB" id="A0A0S4JCN9"/>
<sequence>MSGVISSALRGGASRLATTMAPEGHRSSPPASFDTLLTWFAISTLAYVCFIRLPARLAPQYSLVTRSATSFNDFAWAAHSLHLCSTLWVVFDLVFRALCLLLLPLSSLRRLQYIYVAAAASPSSASSSGSQRSSVPVVFPDSIMTLLDGLRVTFTAGDSIFLTTTAASSPSFVASSSPLAASPSSADTMEGSLPPFVLSLRAVTCLTTALCLTAIVLCTWWTHTRKYLKGTLLEQNMTMTDPRTGDPMPLPKQYAVPVSAVPKTTWMLLWMVCVLSCFAWHRALPALTSVVFPAATCALLALDVLMP</sequence>
<reference evidence="3" key="1">
    <citation type="submission" date="2015-09" db="EMBL/GenBank/DDBJ databases">
        <authorList>
            <consortium name="Pathogen Informatics"/>
        </authorList>
    </citation>
    <scope>NUCLEOTIDE SEQUENCE [LARGE SCALE GENOMIC DNA]</scope>
    <source>
        <strain evidence="3">Lake Konstanz</strain>
    </source>
</reference>
<feature type="transmembrane region" description="Helical" evidence="1">
    <location>
        <begin position="75"/>
        <end position="103"/>
    </location>
</feature>
<proteinExistence type="predicted"/>
<keyword evidence="3" id="KW-1185">Reference proteome</keyword>
<organism evidence="2 3">
    <name type="scientific">Bodo saltans</name>
    <name type="common">Flagellated protozoan</name>
    <dbReference type="NCBI Taxonomy" id="75058"/>
    <lineage>
        <taxon>Eukaryota</taxon>
        <taxon>Discoba</taxon>
        <taxon>Euglenozoa</taxon>
        <taxon>Kinetoplastea</taxon>
        <taxon>Metakinetoplastina</taxon>
        <taxon>Eubodonida</taxon>
        <taxon>Bodonidae</taxon>
        <taxon>Bodo</taxon>
    </lineage>
</organism>
<gene>
    <name evidence="2" type="ORF">BSAL_13065</name>
</gene>
<dbReference type="VEuPathDB" id="TriTrypDB:BSAL_13065"/>
<keyword evidence="1" id="KW-0472">Membrane</keyword>
<feature type="transmembrane region" description="Helical" evidence="1">
    <location>
        <begin position="287"/>
        <end position="306"/>
    </location>
</feature>